<evidence type="ECO:0000313" key="2">
    <source>
        <dbReference type="EMBL" id="KAJ1155768.1"/>
    </source>
</evidence>
<feature type="region of interest" description="Disordered" evidence="1">
    <location>
        <begin position="306"/>
        <end position="548"/>
    </location>
</feature>
<gene>
    <name evidence="2" type="ORF">NDU88_008497</name>
</gene>
<dbReference type="Proteomes" id="UP001066276">
    <property type="component" value="Chromosome 5"/>
</dbReference>
<organism evidence="2 3">
    <name type="scientific">Pleurodeles waltl</name>
    <name type="common">Iberian ribbed newt</name>
    <dbReference type="NCBI Taxonomy" id="8319"/>
    <lineage>
        <taxon>Eukaryota</taxon>
        <taxon>Metazoa</taxon>
        <taxon>Chordata</taxon>
        <taxon>Craniata</taxon>
        <taxon>Vertebrata</taxon>
        <taxon>Euteleostomi</taxon>
        <taxon>Amphibia</taxon>
        <taxon>Batrachia</taxon>
        <taxon>Caudata</taxon>
        <taxon>Salamandroidea</taxon>
        <taxon>Salamandridae</taxon>
        <taxon>Pleurodelinae</taxon>
        <taxon>Pleurodeles</taxon>
    </lineage>
</organism>
<feature type="compositionally biased region" description="Low complexity" evidence="1">
    <location>
        <begin position="102"/>
        <end position="119"/>
    </location>
</feature>
<feature type="region of interest" description="Disordered" evidence="1">
    <location>
        <begin position="28"/>
        <end position="149"/>
    </location>
</feature>
<protein>
    <submittedName>
        <fullName evidence="2">Uncharacterized protein</fullName>
    </submittedName>
</protein>
<evidence type="ECO:0000256" key="1">
    <source>
        <dbReference type="SAM" id="MobiDB-lite"/>
    </source>
</evidence>
<feature type="compositionally biased region" description="Low complexity" evidence="1">
    <location>
        <begin position="39"/>
        <end position="51"/>
    </location>
</feature>
<accession>A0AAV7RUW7</accession>
<dbReference type="PROSITE" id="PS51257">
    <property type="entry name" value="PROKAR_LIPOPROTEIN"/>
    <property type="match status" value="1"/>
</dbReference>
<dbReference type="AlphaFoldDB" id="A0AAV7RUW7"/>
<reference evidence="2" key="1">
    <citation type="journal article" date="2022" name="bioRxiv">
        <title>Sequencing and chromosome-scale assembly of the giantPleurodeles waltlgenome.</title>
        <authorList>
            <person name="Brown T."/>
            <person name="Elewa A."/>
            <person name="Iarovenko S."/>
            <person name="Subramanian E."/>
            <person name="Araus A.J."/>
            <person name="Petzold A."/>
            <person name="Susuki M."/>
            <person name="Suzuki K.-i.T."/>
            <person name="Hayashi T."/>
            <person name="Toyoda A."/>
            <person name="Oliveira C."/>
            <person name="Osipova E."/>
            <person name="Leigh N.D."/>
            <person name="Simon A."/>
            <person name="Yun M.H."/>
        </authorList>
    </citation>
    <scope>NUCLEOTIDE SEQUENCE</scope>
    <source>
        <strain evidence="2">20211129_DDA</strain>
        <tissue evidence="2">Liver</tissue>
    </source>
</reference>
<feature type="compositionally biased region" description="Basic and acidic residues" evidence="1">
    <location>
        <begin position="357"/>
        <end position="368"/>
    </location>
</feature>
<feature type="compositionally biased region" description="Basic and acidic residues" evidence="1">
    <location>
        <begin position="443"/>
        <end position="460"/>
    </location>
</feature>
<feature type="compositionally biased region" description="Basic and acidic residues" evidence="1">
    <location>
        <begin position="489"/>
        <end position="506"/>
    </location>
</feature>
<keyword evidence="3" id="KW-1185">Reference proteome</keyword>
<evidence type="ECO:0000313" key="3">
    <source>
        <dbReference type="Proteomes" id="UP001066276"/>
    </source>
</evidence>
<feature type="compositionally biased region" description="Gly residues" evidence="1">
    <location>
        <begin position="90"/>
        <end position="101"/>
    </location>
</feature>
<comment type="caution">
    <text evidence="2">The sequence shown here is derived from an EMBL/GenBank/DDBJ whole genome shotgun (WGS) entry which is preliminary data.</text>
</comment>
<dbReference type="EMBL" id="JANPWB010000009">
    <property type="protein sequence ID" value="KAJ1155768.1"/>
    <property type="molecule type" value="Genomic_DNA"/>
</dbReference>
<feature type="compositionally biased region" description="Basic and acidic residues" evidence="1">
    <location>
        <begin position="522"/>
        <end position="539"/>
    </location>
</feature>
<sequence length="584" mass="61200">MPRNINKGRACGVFTLFGACCGQDGSDGRRDGVGGEGSGSASAAAPGGLARFTEGGSPGSDPPGAQGLCRCGRVLPSAGSGGQQSKKCVSGGGGGGGGGPGASSRRVYGRVRVGESSGVPKKTGREERRQSGATAPKRRAGPRVTAGKKAWERGQFGEIESSAVIKEKGKEKAACTRGERLGFSQGKKVKAGAAGDAAPEARAVTGILAVGKYGKVGPGDGACSGSRDAVSFTGGDHHGVLQDKEAEGDPKVPLSVKWPTMLQWSSEEEGGELEGDRCIIGGGSPASSGGATSLSLGAGILEGEVGGGEEGRFEGGLEEDEGVGAGGRWGSSYPPGTPDLSWQGLLDYEEEDPGEQEAARVRWGEEKAGPWAASRMASSGRSRRRSGAADASTGPYGGVGVTPPVAAVQKEQRPGPSRRRSNQRGEYSSCVRCGGSGASVVEWEVRSEESLEEGELRNSESEYEWWESGGRGTSNPVRKLLQAQRLGARRVERRGERKGGEARTVQERPPLQSPGLDDYDVEELREKHERTSQVKKEEGLVDPLGENMFDPHMLQHPLSPQWTSSEHVAQYVQYWLRWEIPKDV</sequence>
<proteinExistence type="predicted"/>
<name>A0AAV7RUW7_PLEWA</name>